<dbReference type="GeneID" id="95989350"/>
<dbReference type="RefSeq" id="XP_069206545.1">
    <property type="nucleotide sequence ID" value="XM_069356704.1"/>
</dbReference>
<accession>A0ABR3PVX8</accession>
<proteinExistence type="predicted"/>
<dbReference type="EMBL" id="JBBXJM010000006">
    <property type="protein sequence ID" value="KAL1406601.1"/>
    <property type="molecule type" value="Genomic_DNA"/>
</dbReference>
<evidence type="ECO:0000256" key="1">
    <source>
        <dbReference type="SAM" id="MobiDB-lite"/>
    </source>
</evidence>
<name>A0ABR3PVX8_9TREE</name>
<feature type="region of interest" description="Disordered" evidence="1">
    <location>
        <begin position="128"/>
        <end position="155"/>
    </location>
</feature>
<feature type="compositionally biased region" description="Low complexity" evidence="1">
    <location>
        <begin position="16"/>
        <end position="58"/>
    </location>
</feature>
<sequence>MSILLRRAHATTLAAKSKAQEANAACSASANASASSPTPSYPPSASSPLSSPDSSRVAMSLRSPRARGDPTFAQLVLESYVERKFEQGLKVEDVGNKLLVLESQFPALSPTFRTVRAHHKLPLRPIKSTMLGPQQCVPDWDTPRQSHGPPHPSPS</sequence>
<protein>
    <submittedName>
        <fullName evidence="2">Uncharacterized protein</fullName>
    </submittedName>
</protein>
<organism evidence="2 3">
    <name type="scientific">Vanrija albida</name>
    <dbReference type="NCBI Taxonomy" id="181172"/>
    <lineage>
        <taxon>Eukaryota</taxon>
        <taxon>Fungi</taxon>
        <taxon>Dikarya</taxon>
        <taxon>Basidiomycota</taxon>
        <taxon>Agaricomycotina</taxon>
        <taxon>Tremellomycetes</taxon>
        <taxon>Trichosporonales</taxon>
        <taxon>Trichosporonaceae</taxon>
        <taxon>Vanrija</taxon>
    </lineage>
</organism>
<evidence type="ECO:0000313" key="3">
    <source>
        <dbReference type="Proteomes" id="UP001565368"/>
    </source>
</evidence>
<reference evidence="2 3" key="1">
    <citation type="submission" date="2023-08" db="EMBL/GenBank/DDBJ databases">
        <title>Annotated Genome Sequence of Vanrija albida AlHP1.</title>
        <authorList>
            <person name="Herzog R."/>
        </authorList>
    </citation>
    <scope>NUCLEOTIDE SEQUENCE [LARGE SCALE GENOMIC DNA]</scope>
    <source>
        <strain evidence="2 3">AlHP1</strain>
    </source>
</reference>
<comment type="caution">
    <text evidence="2">The sequence shown here is derived from an EMBL/GenBank/DDBJ whole genome shotgun (WGS) entry which is preliminary data.</text>
</comment>
<feature type="region of interest" description="Disordered" evidence="1">
    <location>
        <begin position="16"/>
        <end position="65"/>
    </location>
</feature>
<keyword evidence="3" id="KW-1185">Reference proteome</keyword>
<gene>
    <name evidence="2" type="ORF">Q8F55_008307</name>
</gene>
<evidence type="ECO:0000313" key="2">
    <source>
        <dbReference type="EMBL" id="KAL1406601.1"/>
    </source>
</evidence>
<dbReference type="Proteomes" id="UP001565368">
    <property type="component" value="Unassembled WGS sequence"/>
</dbReference>